<evidence type="ECO:0000259" key="3">
    <source>
        <dbReference type="Pfam" id="PF20182"/>
    </source>
</evidence>
<feature type="transmembrane region" description="Helical" evidence="2">
    <location>
        <begin position="65"/>
        <end position="87"/>
    </location>
</feature>
<keyword evidence="2" id="KW-0472">Membrane</keyword>
<keyword evidence="5" id="KW-1185">Reference proteome</keyword>
<dbReference type="EMBL" id="PPXD01000005">
    <property type="protein sequence ID" value="POH68936.1"/>
    <property type="molecule type" value="Genomic_DNA"/>
</dbReference>
<feature type="transmembrane region" description="Helical" evidence="2">
    <location>
        <begin position="136"/>
        <end position="157"/>
    </location>
</feature>
<organism evidence="4 5">
    <name type="scientific">Cryobacterium zongtaii</name>
    <dbReference type="NCBI Taxonomy" id="1259217"/>
    <lineage>
        <taxon>Bacteria</taxon>
        <taxon>Bacillati</taxon>
        <taxon>Actinomycetota</taxon>
        <taxon>Actinomycetes</taxon>
        <taxon>Micrococcales</taxon>
        <taxon>Microbacteriaceae</taxon>
        <taxon>Cryobacterium</taxon>
    </lineage>
</organism>
<feature type="transmembrane region" description="Helical" evidence="2">
    <location>
        <begin position="169"/>
        <end position="191"/>
    </location>
</feature>
<feature type="transmembrane region" description="Helical" evidence="2">
    <location>
        <begin position="6"/>
        <end position="25"/>
    </location>
</feature>
<evidence type="ECO:0000313" key="5">
    <source>
        <dbReference type="Proteomes" id="UP000237340"/>
    </source>
</evidence>
<dbReference type="RefSeq" id="WP_103459526.1">
    <property type="nucleotide sequence ID" value="NZ_PPXD01000005.1"/>
</dbReference>
<name>A0A2S3ZKS2_9MICO</name>
<gene>
    <name evidence="4" type="ORF">C3B61_03280</name>
</gene>
<feature type="compositionally biased region" description="Polar residues" evidence="1">
    <location>
        <begin position="325"/>
        <end position="334"/>
    </location>
</feature>
<protein>
    <recommendedName>
        <fullName evidence="3">DUF6545 domain-containing protein</fullName>
    </recommendedName>
</protein>
<evidence type="ECO:0000313" key="4">
    <source>
        <dbReference type="EMBL" id="POH68936.1"/>
    </source>
</evidence>
<feature type="region of interest" description="Disordered" evidence="1">
    <location>
        <begin position="324"/>
        <end position="343"/>
    </location>
</feature>
<sequence>MFALIEYAVLAALWGTTLLLVPSALRGKRRLLFWFMVAFAVTMSLITDGPYAFVDGLLGGVDLTYFVFHATAIICVALFDCLIQTAVSKDGLTSTRKRFALWGVTGLILVQAALFFTSGWKIDNIQFIGPGNWSQLVYSFTTWIALIVLAISTMVACSTDYKRQSDTTLKTALVIIFAGCAVVSLYVVIQMGVAINRASGGTHVSVIVDSISVACPLLAPVLLSVGLGLRLLVGVSRSLSDAGRSRRLLWKVTPLWERLLADRPELSIEAPTSRLALCFRGSHALHLHRRYVEVRDCLLLHPDQSLSAREVKLIQRIEQHIRQASDASRGTTNDSRTDEYQNA</sequence>
<dbReference type="Pfam" id="PF20182">
    <property type="entry name" value="DUF6545"/>
    <property type="match status" value="1"/>
</dbReference>
<keyword evidence="2" id="KW-1133">Transmembrane helix</keyword>
<feature type="transmembrane region" description="Helical" evidence="2">
    <location>
        <begin position="99"/>
        <end position="116"/>
    </location>
</feature>
<comment type="caution">
    <text evidence="4">The sequence shown here is derived from an EMBL/GenBank/DDBJ whole genome shotgun (WGS) entry which is preliminary data.</text>
</comment>
<feature type="transmembrane region" description="Helical" evidence="2">
    <location>
        <begin position="32"/>
        <end position="53"/>
    </location>
</feature>
<dbReference type="AlphaFoldDB" id="A0A2S3ZKS2"/>
<evidence type="ECO:0000256" key="1">
    <source>
        <dbReference type="SAM" id="MobiDB-lite"/>
    </source>
</evidence>
<reference evidence="4 5" key="1">
    <citation type="submission" date="2018-01" db="EMBL/GenBank/DDBJ databases">
        <title>Cryobacterium sp. nov., from glaciers in China.</title>
        <authorList>
            <person name="Liu Q."/>
            <person name="Xin Y.-H."/>
        </authorList>
    </citation>
    <scope>NUCLEOTIDE SEQUENCE [LARGE SCALE GENOMIC DNA]</scope>
    <source>
        <strain evidence="4 5">TMN-42</strain>
    </source>
</reference>
<keyword evidence="2" id="KW-0812">Transmembrane</keyword>
<accession>A0A2S3ZKS2</accession>
<dbReference type="InterPro" id="IPR046675">
    <property type="entry name" value="DUF6545"/>
</dbReference>
<dbReference type="Proteomes" id="UP000237340">
    <property type="component" value="Unassembled WGS sequence"/>
</dbReference>
<evidence type="ECO:0000256" key="2">
    <source>
        <dbReference type="SAM" id="Phobius"/>
    </source>
</evidence>
<feature type="transmembrane region" description="Helical" evidence="2">
    <location>
        <begin position="211"/>
        <end position="233"/>
    </location>
</feature>
<feature type="domain" description="DUF6545" evidence="3">
    <location>
        <begin position="244"/>
        <end position="306"/>
    </location>
</feature>
<proteinExistence type="predicted"/>